<dbReference type="PANTHER" id="PTHR11599">
    <property type="entry name" value="PROTEASOME SUBUNIT ALPHA/BETA"/>
    <property type="match status" value="1"/>
</dbReference>
<dbReference type="AlphaFoldDB" id="A0AAU9NQ54"/>
<dbReference type="GO" id="GO:0005839">
    <property type="term" value="C:proteasome core complex"/>
    <property type="evidence" value="ECO:0007669"/>
    <property type="project" value="InterPro"/>
</dbReference>
<comment type="caution">
    <text evidence="2">The sequence shown here is derived from an EMBL/GenBank/DDBJ whole genome shotgun (WGS) entry which is preliminary data.</text>
</comment>
<sequence length="70" mass="8202">MRTDDVYKTFEVVSGTTVDSRTLVQHARNEAADFHYYYGNEMTVNVLARWIANKSQLYTQHAYIRPLDMV</sequence>
<keyword evidence="1" id="KW-0647">Proteasome</keyword>
<proteinExistence type="predicted"/>
<accession>A0AAU9NQ54</accession>
<evidence type="ECO:0000313" key="2">
    <source>
        <dbReference type="EMBL" id="CAH1440017.1"/>
    </source>
</evidence>
<name>A0AAU9NQ54_9ASTR</name>
<keyword evidence="3" id="KW-1185">Reference proteome</keyword>
<evidence type="ECO:0000313" key="3">
    <source>
        <dbReference type="Proteomes" id="UP001157418"/>
    </source>
</evidence>
<dbReference type="InterPro" id="IPR050115">
    <property type="entry name" value="Proteasome_alpha"/>
</dbReference>
<reference evidence="2 3" key="1">
    <citation type="submission" date="2022-01" db="EMBL/GenBank/DDBJ databases">
        <authorList>
            <person name="Xiong W."/>
            <person name="Schranz E."/>
        </authorList>
    </citation>
    <scope>NUCLEOTIDE SEQUENCE [LARGE SCALE GENOMIC DNA]</scope>
</reference>
<dbReference type="Gene3D" id="3.60.20.10">
    <property type="entry name" value="Glutamine Phosphoribosylpyrophosphate, subunit 1, domain 1"/>
    <property type="match status" value="1"/>
</dbReference>
<protein>
    <submittedName>
        <fullName evidence="2">Uncharacterized protein</fullName>
    </submittedName>
</protein>
<dbReference type="GO" id="GO:0051603">
    <property type="term" value="P:proteolysis involved in protein catabolic process"/>
    <property type="evidence" value="ECO:0007669"/>
    <property type="project" value="InterPro"/>
</dbReference>
<dbReference type="InterPro" id="IPR029055">
    <property type="entry name" value="Ntn_hydrolases_N"/>
</dbReference>
<dbReference type="EMBL" id="CAKMRJ010005412">
    <property type="protein sequence ID" value="CAH1440017.1"/>
    <property type="molecule type" value="Genomic_DNA"/>
</dbReference>
<organism evidence="2 3">
    <name type="scientific">Lactuca virosa</name>
    <dbReference type="NCBI Taxonomy" id="75947"/>
    <lineage>
        <taxon>Eukaryota</taxon>
        <taxon>Viridiplantae</taxon>
        <taxon>Streptophyta</taxon>
        <taxon>Embryophyta</taxon>
        <taxon>Tracheophyta</taxon>
        <taxon>Spermatophyta</taxon>
        <taxon>Magnoliopsida</taxon>
        <taxon>eudicotyledons</taxon>
        <taxon>Gunneridae</taxon>
        <taxon>Pentapetalae</taxon>
        <taxon>asterids</taxon>
        <taxon>campanulids</taxon>
        <taxon>Asterales</taxon>
        <taxon>Asteraceae</taxon>
        <taxon>Cichorioideae</taxon>
        <taxon>Cichorieae</taxon>
        <taxon>Lactucinae</taxon>
        <taxon>Lactuca</taxon>
    </lineage>
</organism>
<evidence type="ECO:0000256" key="1">
    <source>
        <dbReference type="ARBA" id="ARBA00022942"/>
    </source>
</evidence>
<dbReference type="SUPFAM" id="SSF56235">
    <property type="entry name" value="N-terminal nucleophile aminohydrolases (Ntn hydrolases)"/>
    <property type="match status" value="1"/>
</dbReference>
<dbReference type="Pfam" id="PF00227">
    <property type="entry name" value="Proteasome"/>
    <property type="match status" value="1"/>
</dbReference>
<dbReference type="InterPro" id="IPR001353">
    <property type="entry name" value="Proteasome_sua/b"/>
</dbReference>
<gene>
    <name evidence="2" type="ORF">LVIROSA_LOCUS26179</name>
</gene>
<dbReference type="Proteomes" id="UP001157418">
    <property type="component" value="Unassembled WGS sequence"/>
</dbReference>